<feature type="transmembrane region" description="Helical" evidence="5">
    <location>
        <begin position="55"/>
        <end position="75"/>
    </location>
</feature>
<protein>
    <submittedName>
        <fullName evidence="6">Decaprenyl-phosphate phosphoribosyltransferase</fullName>
        <ecNumber evidence="6">2.4.2.45</ecNumber>
    </submittedName>
</protein>
<evidence type="ECO:0000256" key="1">
    <source>
        <dbReference type="ARBA" id="ARBA00004141"/>
    </source>
</evidence>
<evidence type="ECO:0000313" key="6">
    <source>
        <dbReference type="EMBL" id="MEK8131067.1"/>
    </source>
</evidence>
<feature type="transmembrane region" description="Helical" evidence="5">
    <location>
        <begin position="243"/>
        <end position="262"/>
    </location>
</feature>
<dbReference type="Pfam" id="PF01040">
    <property type="entry name" value="UbiA"/>
    <property type="match status" value="1"/>
</dbReference>
<evidence type="ECO:0000256" key="2">
    <source>
        <dbReference type="ARBA" id="ARBA00022692"/>
    </source>
</evidence>
<organism evidence="6 7">
    <name type="scientific">Paenibacillus filicis</name>
    <dbReference type="NCBI Taxonomy" id="669464"/>
    <lineage>
        <taxon>Bacteria</taxon>
        <taxon>Bacillati</taxon>
        <taxon>Bacillota</taxon>
        <taxon>Bacilli</taxon>
        <taxon>Bacillales</taxon>
        <taxon>Paenibacillaceae</taxon>
        <taxon>Paenibacillus</taxon>
    </lineage>
</organism>
<feature type="transmembrane region" description="Helical" evidence="5">
    <location>
        <begin position="121"/>
        <end position="137"/>
    </location>
</feature>
<dbReference type="Gene3D" id="1.10.357.140">
    <property type="entry name" value="UbiA prenyltransferase"/>
    <property type="match status" value="1"/>
</dbReference>
<gene>
    <name evidence="6" type="ORF">WMW72_24495</name>
</gene>
<dbReference type="NCBIfam" id="NF008977">
    <property type="entry name" value="PRK12324.1-2"/>
    <property type="match status" value="1"/>
</dbReference>
<dbReference type="EC" id="2.4.2.45" evidence="6"/>
<dbReference type="InterPro" id="IPR044878">
    <property type="entry name" value="UbiA_sf"/>
</dbReference>
<dbReference type="InterPro" id="IPR039653">
    <property type="entry name" value="Prenyltransferase"/>
</dbReference>
<dbReference type="PANTHER" id="PTHR11048">
    <property type="entry name" value="PRENYLTRANSFERASES"/>
    <property type="match status" value="1"/>
</dbReference>
<feature type="transmembrane region" description="Helical" evidence="5">
    <location>
        <begin position="171"/>
        <end position="188"/>
    </location>
</feature>
<feature type="transmembrane region" description="Helical" evidence="5">
    <location>
        <begin position="282"/>
        <end position="300"/>
    </location>
</feature>
<keyword evidence="7" id="KW-1185">Reference proteome</keyword>
<evidence type="ECO:0000256" key="3">
    <source>
        <dbReference type="ARBA" id="ARBA00022989"/>
    </source>
</evidence>
<proteinExistence type="predicted"/>
<evidence type="ECO:0000313" key="7">
    <source>
        <dbReference type="Proteomes" id="UP001469365"/>
    </source>
</evidence>
<reference evidence="6 7" key="1">
    <citation type="submission" date="2024-04" db="EMBL/GenBank/DDBJ databases">
        <title>draft genome sequnece of Paenibacillus filicis.</title>
        <authorList>
            <person name="Kim D.-U."/>
        </authorList>
    </citation>
    <scope>NUCLEOTIDE SEQUENCE [LARGE SCALE GENOMIC DNA]</scope>
    <source>
        <strain evidence="6 7">KACC14197</strain>
    </source>
</reference>
<keyword evidence="6" id="KW-0808">Transferase</keyword>
<dbReference type="NCBIfam" id="NF008978">
    <property type="entry name" value="PRK12324.1-4"/>
    <property type="match status" value="1"/>
</dbReference>
<feature type="transmembrane region" description="Helical" evidence="5">
    <location>
        <begin position="96"/>
        <end position="115"/>
    </location>
</feature>
<keyword evidence="3 5" id="KW-1133">Transmembrane helix</keyword>
<dbReference type="RefSeq" id="WP_341418246.1">
    <property type="nucleotide sequence ID" value="NZ_JBBPCC010000018.1"/>
</dbReference>
<comment type="subcellular location">
    <subcellularLocation>
        <location evidence="1">Membrane</location>
        <topology evidence="1">Multi-pass membrane protein</topology>
    </subcellularLocation>
</comment>
<name>A0ABU9DSB8_9BACL</name>
<evidence type="ECO:0000256" key="5">
    <source>
        <dbReference type="SAM" id="Phobius"/>
    </source>
</evidence>
<dbReference type="CDD" id="cd13963">
    <property type="entry name" value="PT_UbiA_2"/>
    <property type="match status" value="1"/>
</dbReference>
<dbReference type="Proteomes" id="UP001469365">
    <property type="component" value="Unassembled WGS sequence"/>
</dbReference>
<accession>A0ABU9DSB8</accession>
<evidence type="ECO:0000256" key="4">
    <source>
        <dbReference type="ARBA" id="ARBA00023136"/>
    </source>
</evidence>
<keyword evidence="4 5" id="KW-0472">Membrane</keyword>
<dbReference type="InterPro" id="IPR000537">
    <property type="entry name" value="UbiA_prenyltransferase"/>
</dbReference>
<comment type="caution">
    <text evidence="6">The sequence shown here is derived from an EMBL/GenBank/DDBJ whole genome shotgun (WGS) entry which is preliminary data.</text>
</comment>
<keyword evidence="6" id="KW-0328">Glycosyltransferase</keyword>
<dbReference type="PANTHER" id="PTHR11048:SF5">
    <property type="entry name" value="DECAPRENYL-PHOSPHATE PHOSPHORIBOSYLTRANSFERASE"/>
    <property type="match status" value="1"/>
</dbReference>
<dbReference type="EMBL" id="JBBPCC010000018">
    <property type="protein sequence ID" value="MEK8131067.1"/>
    <property type="molecule type" value="Genomic_DNA"/>
</dbReference>
<keyword evidence="2 5" id="KW-0812">Transmembrane</keyword>
<feature type="transmembrane region" description="Helical" evidence="5">
    <location>
        <begin position="144"/>
        <end position="165"/>
    </location>
</feature>
<dbReference type="GO" id="GO:0016757">
    <property type="term" value="F:glycosyltransferase activity"/>
    <property type="evidence" value="ECO:0007669"/>
    <property type="project" value="UniProtKB-KW"/>
</dbReference>
<sequence>MEAHVDIRRQQGRKNYFLLMLEEMRWKQWTKNLLVFAALVFSIDKSNSVMVVQSVFGFVCYCLISSCVYVLNDYLDRHADRQHPIKKFRPIASGQLNPIGAIVTAGGIFLITIMVSLYLNLLFGVLLLVYFIINVCYSLKVKHIVILDIMCIAAGFVLRAIGGAIIINVYLTPWFLVCTMLLALFLAVNKRRHELILLDNNSTIHRKVLQNYTVPMIDQMNNVVTSATIVSYALFTFTSGRTLHLMWTIPFVMYGMFRYLYLVHIKNEGGAPDKLLFTDKPLLVTVIMYACLTISVLYMFE</sequence>